<accession>S9USF7</accession>
<keyword evidence="1" id="KW-0812">Transmembrane</keyword>
<dbReference type="OrthoDB" id="249518at2759"/>
<dbReference type="EMBL" id="ATMH01003187">
    <property type="protein sequence ID" value="EPY31838.1"/>
    <property type="molecule type" value="Genomic_DNA"/>
</dbReference>
<dbReference type="SUPFAM" id="SSF53474">
    <property type="entry name" value="alpha/beta-Hydrolases"/>
    <property type="match status" value="1"/>
</dbReference>
<keyword evidence="1" id="KW-1133">Transmembrane helix</keyword>
<evidence type="ECO:0000259" key="2">
    <source>
        <dbReference type="Pfam" id="PF01764"/>
    </source>
</evidence>
<reference evidence="3 4" key="1">
    <citation type="journal article" date="2013" name="PLoS ONE">
        <title>Predicting the Proteins of Angomonas deanei, Strigomonas culicis and Their Respective Endosymbionts Reveals New Aspects of the Trypanosomatidae Family.</title>
        <authorList>
            <person name="Motta M.C."/>
            <person name="Martins A.C."/>
            <person name="de Souza S.S."/>
            <person name="Catta-Preta C.M."/>
            <person name="Silva R."/>
            <person name="Klein C.C."/>
            <person name="de Almeida L.G."/>
            <person name="de Lima Cunha O."/>
            <person name="Ciapina L.P."/>
            <person name="Brocchi M."/>
            <person name="Colabardini A.C."/>
            <person name="de Araujo Lima B."/>
            <person name="Machado C.R."/>
            <person name="de Almeida Soares C.M."/>
            <person name="Probst C.M."/>
            <person name="de Menezes C.B."/>
            <person name="Thompson C.E."/>
            <person name="Bartholomeu D.C."/>
            <person name="Gradia D.F."/>
            <person name="Pavoni D.P."/>
            <person name="Grisard E.C."/>
            <person name="Fantinatti-Garboggini F."/>
            <person name="Marchini F.K."/>
            <person name="Rodrigues-Luiz G.F."/>
            <person name="Wagner G."/>
            <person name="Goldman G.H."/>
            <person name="Fietto J.L."/>
            <person name="Elias M.C."/>
            <person name="Goldman M.H."/>
            <person name="Sagot M.F."/>
            <person name="Pereira M."/>
            <person name="Stoco P.H."/>
            <person name="de Mendonca-Neto R.P."/>
            <person name="Teixeira S.M."/>
            <person name="Maciel T.E."/>
            <person name="de Oliveira Mendes T.A."/>
            <person name="Urmenyi T.P."/>
            <person name="de Souza W."/>
            <person name="Schenkman S."/>
            <person name="de Vasconcelos A.T."/>
        </authorList>
    </citation>
    <scope>NUCLEOTIDE SEQUENCE [LARGE SCALE GENOMIC DNA]</scope>
</reference>
<feature type="transmembrane region" description="Helical" evidence="1">
    <location>
        <begin position="313"/>
        <end position="331"/>
    </location>
</feature>
<dbReference type="Gene3D" id="3.40.50.1820">
    <property type="entry name" value="alpha/beta hydrolase"/>
    <property type="match status" value="1"/>
</dbReference>
<sequence length="405" mass="45196">MSLRQASIRAYRALLRATHTAAANCATLQNKSGLMEYVGARFQSTSDTHRRRLTMTLGELEQRERQALQQAPSAKRAREVASRAAQQRRQILSQYEQFVSQEIDKTLELAAMLPEASDHAALTSMLQVLAAGVGSHAYQRTIETGFYQYFNFERQRAARNEVDDAATSEYQNRLLLHAVLPYAERLLLLHRTAVGAHNRASPLLYLTPWQMTEAVVGTRSGVTAHHMPLGRDHVLVEIDETYNKQILYIACTRGADCDTGSYNWFQEVERVEVGECEELRRTLLHAEYLVMASRLCDSLLQETPVHPTRKTVLIGHGVGGALALLVGLLLAQRGYDITNTISLGSPKALVGQTLQRYVAAVNPLRVVLEANPLVELPVTGADGDPVRARREILLLGPRRRRRAGR</sequence>
<evidence type="ECO:0000313" key="4">
    <source>
        <dbReference type="Proteomes" id="UP000015354"/>
    </source>
</evidence>
<dbReference type="GO" id="GO:0006629">
    <property type="term" value="P:lipid metabolic process"/>
    <property type="evidence" value="ECO:0007669"/>
    <property type="project" value="InterPro"/>
</dbReference>
<name>S9USF7_9TRYP</name>
<organism evidence="3 4">
    <name type="scientific">Strigomonas culicis</name>
    <dbReference type="NCBI Taxonomy" id="28005"/>
    <lineage>
        <taxon>Eukaryota</taxon>
        <taxon>Discoba</taxon>
        <taxon>Euglenozoa</taxon>
        <taxon>Kinetoplastea</taxon>
        <taxon>Metakinetoplastina</taxon>
        <taxon>Trypanosomatida</taxon>
        <taxon>Trypanosomatidae</taxon>
        <taxon>Strigomonadinae</taxon>
        <taxon>Strigomonas</taxon>
    </lineage>
</organism>
<gene>
    <name evidence="3" type="ORF">STCU_03187</name>
</gene>
<dbReference type="InterPro" id="IPR002921">
    <property type="entry name" value="Fungal_lipase-type"/>
</dbReference>
<evidence type="ECO:0000313" key="3">
    <source>
        <dbReference type="EMBL" id="EPY31838.1"/>
    </source>
</evidence>
<keyword evidence="4" id="KW-1185">Reference proteome</keyword>
<feature type="domain" description="Fungal lipase-type" evidence="2">
    <location>
        <begin position="289"/>
        <end position="377"/>
    </location>
</feature>
<comment type="caution">
    <text evidence="3">The sequence shown here is derived from an EMBL/GenBank/DDBJ whole genome shotgun (WGS) entry which is preliminary data.</text>
</comment>
<dbReference type="Pfam" id="PF01764">
    <property type="entry name" value="Lipase_3"/>
    <property type="match status" value="1"/>
</dbReference>
<dbReference type="AlphaFoldDB" id="S9USF7"/>
<protein>
    <recommendedName>
        <fullName evidence="2">Fungal lipase-type domain-containing protein</fullName>
    </recommendedName>
</protein>
<keyword evidence="1" id="KW-0472">Membrane</keyword>
<proteinExistence type="predicted"/>
<evidence type="ECO:0000256" key="1">
    <source>
        <dbReference type="SAM" id="Phobius"/>
    </source>
</evidence>
<dbReference type="Proteomes" id="UP000015354">
    <property type="component" value="Unassembled WGS sequence"/>
</dbReference>
<dbReference type="InterPro" id="IPR029058">
    <property type="entry name" value="AB_hydrolase_fold"/>
</dbReference>